<proteinExistence type="predicted"/>
<comment type="subcellular location">
    <subcellularLocation>
        <location evidence="1">Membrane</location>
        <topology evidence="1">Multi-pass membrane protein</topology>
    </subcellularLocation>
</comment>
<feature type="transmembrane region" description="Helical" evidence="6">
    <location>
        <begin position="82"/>
        <end position="101"/>
    </location>
</feature>
<protein>
    <submittedName>
        <fullName evidence="8">Cation transporter</fullName>
    </submittedName>
</protein>
<feature type="transmembrane region" description="Helical" evidence="6">
    <location>
        <begin position="176"/>
        <end position="195"/>
    </location>
</feature>
<gene>
    <name evidence="8" type="ORF">SVA_0859</name>
</gene>
<dbReference type="Proteomes" id="UP000218899">
    <property type="component" value="Chromosome"/>
</dbReference>
<dbReference type="PANTHER" id="PTHR11562:SF17">
    <property type="entry name" value="RE54080P-RELATED"/>
    <property type="match status" value="1"/>
</dbReference>
<keyword evidence="9" id="KW-1185">Reference proteome</keyword>
<evidence type="ECO:0000259" key="7">
    <source>
        <dbReference type="Pfam" id="PF01545"/>
    </source>
</evidence>
<evidence type="ECO:0000256" key="6">
    <source>
        <dbReference type="SAM" id="Phobius"/>
    </source>
</evidence>
<reference evidence="8 9" key="1">
    <citation type="submission" date="2015-08" db="EMBL/GenBank/DDBJ databases">
        <title>Complete genome sequence of Sulfurifustis variabilis.</title>
        <authorList>
            <person name="Miura A."/>
            <person name="Kojima H."/>
            <person name="Fukui M."/>
        </authorList>
    </citation>
    <scope>NUCLEOTIDE SEQUENCE [LARGE SCALE GENOMIC DNA]</scope>
    <source>
        <strain evidence="9">skN76</strain>
    </source>
</reference>
<dbReference type="SUPFAM" id="SSF161111">
    <property type="entry name" value="Cation efflux protein transmembrane domain-like"/>
    <property type="match status" value="1"/>
</dbReference>
<keyword evidence="4 6" id="KW-1133">Transmembrane helix</keyword>
<keyword evidence="3" id="KW-0813">Transport</keyword>
<evidence type="ECO:0000256" key="4">
    <source>
        <dbReference type="ARBA" id="ARBA00022989"/>
    </source>
</evidence>
<evidence type="ECO:0000256" key="5">
    <source>
        <dbReference type="ARBA" id="ARBA00023136"/>
    </source>
</evidence>
<feature type="transmembrane region" description="Helical" evidence="6">
    <location>
        <begin position="56"/>
        <end position="75"/>
    </location>
</feature>
<keyword evidence="3" id="KW-0406">Ion transport</keyword>
<dbReference type="InterPro" id="IPR002524">
    <property type="entry name" value="Cation_efflux"/>
</dbReference>
<dbReference type="KEGG" id="sva:SVA_0859"/>
<dbReference type="AlphaFoldDB" id="A0A1B4V1R9"/>
<dbReference type="GO" id="GO:0005886">
    <property type="term" value="C:plasma membrane"/>
    <property type="evidence" value="ECO:0007669"/>
    <property type="project" value="TreeGrafter"/>
</dbReference>
<feature type="domain" description="Cation efflux protein transmembrane" evidence="7">
    <location>
        <begin position="24"/>
        <end position="70"/>
    </location>
</feature>
<dbReference type="NCBIfam" id="TIGR01297">
    <property type="entry name" value="CDF"/>
    <property type="match status" value="1"/>
</dbReference>
<feature type="transmembrane region" description="Helical" evidence="6">
    <location>
        <begin position="113"/>
        <end position="133"/>
    </location>
</feature>
<dbReference type="RefSeq" id="WP_096459243.1">
    <property type="nucleotide sequence ID" value="NZ_AP014936.1"/>
</dbReference>
<dbReference type="Gene3D" id="1.20.1510.10">
    <property type="entry name" value="Cation efflux protein transmembrane domain"/>
    <property type="match status" value="1"/>
</dbReference>
<dbReference type="EMBL" id="AP014936">
    <property type="protein sequence ID" value="BAU47438.1"/>
    <property type="molecule type" value="Genomic_DNA"/>
</dbReference>
<dbReference type="InterPro" id="IPR050681">
    <property type="entry name" value="CDF/SLC30A"/>
</dbReference>
<dbReference type="InterPro" id="IPR058533">
    <property type="entry name" value="Cation_efflux_TM"/>
</dbReference>
<keyword evidence="3" id="KW-0862">Zinc</keyword>
<dbReference type="GO" id="GO:0005385">
    <property type="term" value="F:zinc ion transmembrane transporter activity"/>
    <property type="evidence" value="ECO:0007669"/>
    <property type="project" value="TreeGrafter"/>
</dbReference>
<sequence>MSDPCAAECCALDALERRQKRTLKAVLAVNAGMFVVELSAGLIAGSSALLADSLDMLGDALAYGVTLYAVGRGLLWKARAALFKGVLMWAFGLFVLVDATYKAVSGGVPHYETMGIVGLVALLANALCLGLLWRHRSDDLNMRSVWLCSRNDILANVAVIVAAALVYASRSVWPDVVVGLGIAILFLRSATGVTVDASRALRQHPAS</sequence>
<organism evidence="8 9">
    <name type="scientific">Sulfurifustis variabilis</name>
    <dbReference type="NCBI Taxonomy" id="1675686"/>
    <lineage>
        <taxon>Bacteria</taxon>
        <taxon>Pseudomonadati</taxon>
        <taxon>Pseudomonadota</taxon>
        <taxon>Gammaproteobacteria</taxon>
        <taxon>Acidiferrobacterales</taxon>
        <taxon>Acidiferrobacteraceae</taxon>
        <taxon>Sulfurifustis</taxon>
    </lineage>
</organism>
<feature type="transmembrane region" description="Helical" evidence="6">
    <location>
        <begin position="153"/>
        <end position="170"/>
    </location>
</feature>
<evidence type="ECO:0000313" key="8">
    <source>
        <dbReference type="EMBL" id="BAU47438.1"/>
    </source>
</evidence>
<feature type="domain" description="Cation efflux protein transmembrane" evidence="7">
    <location>
        <begin position="80"/>
        <end position="201"/>
    </location>
</feature>
<keyword evidence="5 6" id="KW-0472">Membrane</keyword>
<keyword evidence="3" id="KW-0864">Zinc transport</keyword>
<name>A0A1B4V1R9_9GAMM</name>
<evidence type="ECO:0000256" key="1">
    <source>
        <dbReference type="ARBA" id="ARBA00004141"/>
    </source>
</evidence>
<dbReference type="PANTHER" id="PTHR11562">
    <property type="entry name" value="CATION EFFLUX PROTEIN/ ZINC TRANSPORTER"/>
    <property type="match status" value="1"/>
</dbReference>
<keyword evidence="2 6" id="KW-0812">Transmembrane</keyword>
<evidence type="ECO:0000256" key="2">
    <source>
        <dbReference type="ARBA" id="ARBA00022692"/>
    </source>
</evidence>
<evidence type="ECO:0000256" key="3">
    <source>
        <dbReference type="ARBA" id="ARBA00022906"/>
    </source>
</evidence>
<accession>A0A1B4V1R9</accession>
<dbReference type="InterPro" id="IPR027469">
    <property type="entry name" value="Cation_efflux_TMD_sf"/>
</dbReference>
<feature type="transmembrane region" description="Helical" evidence="6">
    <location>
        <begin position="25"/>
        <end position="50"/>
    </location>
</feature>
<dbReference type="OrthoDB" id="9799649at2"/>
<dbReference type="Pfam" id="PF01545">
    <property type="entry name" value="Cation_efflux"/>
    <property type="match status" value="2"/>
</dbReference>
<evidence type="ECO:0000313" key="9">
    <source>
        <dbReference type="Proteomes" id="UP000218899"/>
    </source>
</evidence>